<protein>
    <recommendedName>
        <fullName evidence="4">superoxide dismutase</fullName>
        <ecNumber evidence="4">1.15.1.1</ecNumber>
    </recommendedName>
</protein>
<organism evidence="13 14">
    <name type="scientific">Leptotrombidium deliense</name>
    <dbReference type="NCBI Taxonomy" id="299467"/>
    <lineage>
        <taxon>Eukaryota</taxon>
        <taxon>Metazoa</taxon>
        <taxon>Ecdysozoa</taxon>
        <taxon>Arthropoda</taxon>
        <taxon>Chelicerata</taxon>
        <taxon>Arachnida</taxon>
        <taxon>Acari</taxon>
        <taxon>Acariformes</taxon>
        <taxon>Trombidiformes</taxon>
        <taxon>Prostigmata</taxon>
        <taxon>Anystina</taxon>
        <taxon>Parasitengona</taxon>
        <taxon>Trombiculoidea</taxon>
        <taxon>Trombiculidae</taxon>
        <taxon>Leptotrombidium</taxon>
    </lineage>
</organism>
<comment type="cofactor">
    <cofactor evidence="1">
        <name>Cu cation</name>
        <dbReference type="ChEBI" id="CHEBI:23378"/>
    </cofactor>
</comment>
<evidence type="ECO:0000256" key="8">
    <source>
        <dbReference type="ARBA" id="ARBA00023002"/>
    </source>
</evidence>
<name>A0A443S5J7_9ACAR</name>
<evidence type="ECO:0000256" key="6">
    <source>
        <dbReference type="ARBA" id="ARBA00022833"/>
    </source>
</evidence>
<reference evidence="13 14" key="1">
    <citation type="journal article" date="2018" name="Gigascience">
        <title>Genomes of trombidid mites reveal novel predicted allergens and laterally-transferred genes associated with secondary metabolism.</title>
        <authorList>
            <person name="Dong X."/>
            <person name="Chaisiri K."/>
            <person name="Xia D."/>
            <person name="Armstrong S.D."/>
            <person name="Fang Y."/>
            <person name="Donnelly M.J."/>
            <person name="Kadowaki T."/>
            <person name="McGarry J.W."/>
            <person name="Darby A.C."/>
            <person name="Makepeace B.L."/>
        </authorList>
    </citation>
    <scope>NUCLEOTIDE SEQUENCE [LARGE SCALE GENOMIC DNA]</scope>
    <source>
        <strain evidence="13">UoL-UT</strain>
    </source>
</reference>
<comment type="similarity">
    <text evidence="3">Belongs to the Cu-Zn superoxide dismutase family.</text>
</comment>
<evidence type="ECO:0000256" key="7">
    <source>
        <dbReference type="ARBA" id="ARBA00022862"/>
    </source>
</evidence>
<keyword evidence="10" id="KW-1015">Disulfide bond</keyword>
<dbReference type="VEuPathDB" id="VectorBase:LDEU009279"/>
<evidence type="ECO:0000313" key="13">
    <source>
        <dbReference type="EMBL" id="RWS22761.1"/>
    </source>
</evidence>
<dbReference type="PANTHER" id="PTHR10003">
    <property type="entry name" value="SUPEROXIDE DISMUTASE CU-ZN -RELATED"/>
    <property type="match status" value="1"/>
</dbReference>
<dbReference type="GO" id="GO:0005507">
    <property type="term" value="F:copper ion binding"/>
    <property type="evidence" value="ECO:0007669"/>
    <property type="project" value="InterPro"/>
</dbReference>
<keyword evidence="6" id="KW-0862">Zinc</keyword>
<dbReference type="SUPFAM" id="SSF49329">
    <property type="entry name" value="Cu,Zn superoxide dismutase-like"/>
    <property type="match status" value="1"/>
</dbReference>
<keyword evidence="7" id="KW-0049">Antioxidant</keyword>
<evidence type="ECO:0000256" key="11">
    <source>
        <dbReference type="ARBA" id="ARBA00049204"/>
    </source>
</evidence>
<dbReference type="EMBL" id="NCKV01007964">
    <property type="protein sequence ID" value="RWS22761.1"/>
    <property type="molecule type" value="Genomic_DNA"/>
</dbReference>
<keyword evidence="8" id="KW-0560">Oxidoreductase</keyword>
<dbReference type="Pfam" id="PF00080">
    <property type="entry name" value="Sod_Cu"/>
    <property type="match status" value="1"/>
</dbReference>
<evidence type="ECO:0000256" key="3">
    <source>
        <dbReference type="ARBA" id="ARBA00010457"/>
    </source>
</evidence>
<sequence>MIIVSSKCDPTISQAIKEIGSDIEDNFVPQPEPIDPLIKNGVVDSDQLNQQVLQQVPVSPQIPHNPNLAQILLLQGAKNPNPSKAGPVVILGRINGLPPGKHGFHFHEYPVVGNDCDSAGEHFNPYGNNHGGRDDKDRHLGDLGNVDSQYYGTAHIAIVDPLISLHGPRSVLGRSIVVHANEDDLGRGRNQESLKTGNSGDRLACGTLILLNVHNLRIQTFNPITKESK</sequence>
<evidence type="ECO:0000256" key="9">
    <source>
        <dbReference type="ARBA" id="ARBA00023008"/>
    </source>
</evidence>
<dbReference type="GO" id="GO:0004784">
    <property type="term" value="F:superoxide dismutase activity"/>
    <property type="evidence" value="ECO:0007669"/>
    <property type="project" value="UniProtKB-EC"/>
</dbReference>
<evidence type="ECO:0000256" key="4">
    <source>
        <dbReference type="ARBA" id="ARBA00012682"/>
    </source>
</evidence>
<comment type="catalytic activity">
    <reaction evidence="11">
        <text>2 superoxide + 2 H(+) = H2O2 + O2</text>
        <dbReference type="Rhea" id="RHEA:20696"/>
        <dbReference type="ChEBI" id="CHEBI:15378"/>
        <dbReference type="ChEBI" id="CHEBI:15379"/>
        <dbReference type="ChEBI" id="CHEBI:16240"/>
        <dbReference type="ChEBI" id="CHEBI:18421"/>
        <dbReference type="EC" id="1.15.1.1"/>
    </reaction>
</comment>
<keyword evidence="14" id="KW-1185">Reference proteome</keyword>
<dbReference type="FunFam" id="2.60.40.200:FF:000013">
    <property type="entry name" value="Superoxide dismutase [Cu-Zn]"/>
    <property type="match status" value="1"/>
</dbReference>
<evidence type="ECO:0000313" key="14">
    <source>
        <dbReference type="Proteomes" id="UP000288716"/>
    </source>
</evidence>
<dbReference type="InterPro" id="IPR036423">
    <property type="entry name" value="SOD-like_Cu/Zn_dom_sf"/>
</dbReference>
<dbReference type="CDD" id="cd00305">
    <property type="entry name" value="Cu-Zn_Superoxide_Dismutase"/>
    <property type="match status" value="1"/>
</dbReference>
<dbReference type="Gene3D" id="2.60.40.200">
    <property type="entry name" value="Superoxide dismutase, copper/zinc binding domain"/>
    <property type="match status" value="1"/>
</dbReference>
<evidence type="ECO:0000256" key="2">
    <source>
        <dbReference type="ARBA" id="ARBA00001947"/>
    </source>
</evidence>
<dbReference type="InterPro" id="IPR001424">
    <property type="entry name" value="SOD_Cu_Zn_dom"/>
</dbReference>
<keyword evidence="9" id="KW-0186">Copper</keyword>
<accession>A0A443S5J7</accession>
<dbReference type="Proteomes" id="UP000288716">
    <property type="component" value="Unassembled WGS sequence"/>
</dbReference>
<feature type="domain" description="Superoxide dismutase copper/zinc binding" evidence="12">
    <location>
        <begin position="84"/>
        <end position="207"/>
    </location>
</feature>
<evidence type="ECO:0000256" key="5">
    <source>
        <dbReference type="ARBA" id="ARBA00022723"/>
    </source>
</evidence>
<dbReference type="STRING" id="299467.A0A443S5J7"/>
<evidence type="ECO:0000256" key="10">
    <source>
        <dbReference type="ARBA" id="ARBA00023157"/>
    </source>
</evidence>
<keyword evidence="5" id="KW-0479">Metal-binding</keyword>
<dbReference type="AlphaFoldDB" id="A0A443S5J7"/>
<dbReference type="OrthoDB" id="6497185at2759"/>
<comment type="cofactor">
    <cofactor evidence="2">
        <name>Zn(2+)</name>
        <dbReference type="ChEBI" id="CHEBI:29105"/>
    </cofactor>
</comment>
<evidence type="ECO:0000256" key="1">
    <source>
        <dbReference type="ARBA" id="ARBA00001935"/>
    </source>
</evidence>
<gene>
    <name evidence="13" type="ORF">B4U80_00810</name>
</gene>
<comment type="caution">
    <text evidence="13">The sequence shown here is derived from an EMBL/GenBank/DDBJ whole genome shotgun (WGS) entry which is preliminary data.</text>
</comment>
<dbReference type="InterPro" id="IPR024134">
    <property type="entry name" value="SOD_Cu/Zn_/chaperone"/>
</dbReference>
<evidence type="ECO:0000259" key="12">
    <source>
        <dbReference type="Pfam" id="PF00080"/>
    </source>
</evidence>
<proteinExistence type="inferred from homology"/>
<dbReference type="PRINTS" id="PR00068">
    <property type="entry name" value="CUZNDISMTASE"/>
</dbReference>
<dbReference type="EC" id="1.15.1.1" evidence="4"/>